<protein>
    <recommendedName>
        <fullName evidence="1">Glycosyltransferase 2-like domain-containing protein</fullName>
    </recommendedName>
</protein>
<dbReference type="Pfam" id="PF00535">
    <property type="entry name" value="Glycos_transf_2"/>
    <property type="match status" value="1"/>
</dbReference>
<dbReference type="RefSeq" id="WP_221763389.1">
    <property type="nucleotide sequence ID" value="NZ_AP024110.1"/>
</dbReference>
<dbReference type="PANTHER" id="PTHR22916">
    <property type="entry name" value="GLYCOSYLTRANSFERASE"/>
    <property type="match status" value="1"/>
</dbReference>
<sequence length="349" mass="39875">MTEIALSFCIPTYNRAQSVYALVINILSCSDADIEVVVLDNCSTDDTLTILKSINDERLLLFSNEKNMGGLYNGLNVLNKARGKYLVFSTDKDNLIANQITKFKSFLLQHTNISCGFCELNSLNKSLPEIFSKGILAIKNVAYKGNHPTGYFFKNEFLKLINHTERFSDFRFVDVFALDFIFAELCTLGDGAIYHNKVFITETAEVAAKHKSYNASGKSKEAFYSPEGRLKVALNYTTHINSLALRRQEKDMLVIDVFTRNILAATFGYKALMENKYLCLHYDMESRDVYLAELLSIGLYFYKDFSRKNLYFSGNYSIRKLIFDAHISFSILRIVLGTIRARLFRFPIN</sequence>
<dbReference type="SUPFAM" id="SSF53448">
    <property type="entry name" value="Nucleotide-diphospho-sugar transferases"/>
    <property type="match status" value="1"/>
</dbReference>
<accession>A0A8D5G3D4</accession>
<dbReference type="KEGG" id="mpau:ZMTM_15420"/>
<keyword evidence="3" id="KW-1185">Reference proteome</keyword>
<proteinExistence type="predicted"/>
<feature type="domain" description="Glycosyltransferase 2-like" evidence="1">
    <location>
        <begin position="7"/>
        <end position="126"/>
    </location>
</feature>
<evidence type="ECO:0000259" key="1">
    <source>
        <dbReference type="Pfam" id="PF00535"/>
    </source>
</evidence>
<dbReference type="PANTHER" id="PTHR22916:SF3">
    <property type="entry name" value="UDP-GLCNAC:BETAGAL BETA-1,3-N-ACETYLGLUCOSAMINYLTRANSFERASE-LIKE PROTEIN 1"/>
    <property type="match status" value="1"/>
</dbReference>
<dbReference type="Proteomes" id="UP000826722">
    <property type="component" value="Chromosome"/>
</dbReference>
<evidence type="ECO:0000313" key="2">
    <source>
        <dbReference type="EMBL" id="BCM25283.1"/>
    </source>
</evidence>
<dbReference type="Gene3D" id="3.90.550.10">
    <property type="entry name" value="Spore Coat Polysaccharide Biosynthesis Protein SpsA, Chain A"/>
    <property type="match status" value="1"/>
</dbReference>
<gene>
    <name evidence="2" type="ORF">ZMTM_15420</name>
</gene>
<organism evidence="2 3">
    <name type="scientific">Methyloradius palustris</name>
    <dbReference type="NCBI Taxonomy" id="2778876"/>
    <lineage>
        <taxon>Bacteria</taxon>
        <taxon>Pseudomonadati</taxon>
        <taxon>Pseudomonadota</taxon>
        <taxon>Betaproteobacteria</taxon>
        <taxon>Nitrosomonadales</taxon>
        <taxon>Methylophilaceae</taxon>
        <taxon>Methyloradius</taxon>
    </lineage>
</organism>
<dbReference type="GO" id="GO:0016758">
    <property type="term" value="F:hexosyltransferase activity"/>
    <property type="evidence" value="ECO:0007669"/>
    <property type="project" value="UniProtKB-ARBA"/>
</dbReference>
<name>A0A8D5G3D4_9PROT</name>
<dbReference type="EMBL" id="AP024110">
    <property type="protein sequence ID" value="BCM25283.1"/>
    <property type="molecule type" value="Genomic_DNA"/>
</dbReference>
<dbReference type="AlphaFoldDB" id="A0A8D5G3D4"/>
<reference evidence="2" key="1">
    <citation type="journal article" date="2021" name="Arch. Microbiol.">
        <title>Methyloradius palustris gen. nov., sp. nov., a methanol-oxidizing bacterium isolated from snow.</title>
        <authorList>
            <person name="Miyadera T."/>
            <person name="Kojima H."/>
            <person name="Fukui M."/>
        </authorList>
    </citation>
    <scope>NUCLEOTIDE SEQUENCE</scope>
    <source>
        <strain evidence="2">Zm11</strain>
    </source>
</reference>
<evidence type="ECO:0000313" key="3">
    <source>
        <dbReference type="Proteomes" id="UP000826722"/>
    </source>
</evidence>
<dbReference type="InterPro" id="IPR001173">
    <property type="entry name" value="Glyco_trans_2-like"/>
</dbReference>
<dbReference type="InterPro" id="IPR029044">
    <property type="entry name" value="Nucleotide-diphossugar_trans"/>
</dbReference>
<dbReference type="CDD" id="cd00761">
    <property type="entry name" value="Glyco_tranf_GTA_type"/>
    <property type="match status" value="1"/>
</dbReference>